<evidence type="ECO:0000313" key="4">
    <source>
        <dbReference type="EMBL" id="PCE66770.1"/>
    </source>
</evidence>
<dbReference type="EMBL" id="NBWU01000001">
    <property type="protein sequence ID" value="PCE66770.1"/>
    <property type="molecule type" value="Genomic_DNA"/>
</dbReference>
<dbReference type="InterPro" id="IPR058792">
    <property type="entry name" value="Beta-barrel_RND_2"/>
</dbReference>
<dbReference type="InterPro" id="IPR006143">
    <property type="entry name" value="RND_pump_MFP"/>
</dbReference>
<dbReference type="Gene3D" id="2.40.420.20">
    <property type="match status" value="1"/>
</dbReference>
<comment type="similarity">
    <text evidence="1">Belongs to the membrane fusion protein (MFP) (TC 8.A.1) family.</text>
</comment>
<keyword evidence="5" id="KW-1185">Reference proteome</keyword>
<dbReference type="PROSITE" id="PS51257">
    <property type="entry name" value="PROKAR_LIPOPROTEIN"/>
    <property type="match status" value="1"/>
</dbReference>
<dbReference type="Pfam" id="PF25967">
    <property type="entry name" value="RND-MFP_C"/>
    <property type="match status" value="1"/>
</dbReference>
<gene>
    <name evidence="4" type="ORF">B7P33_02795</name>
</gene>
<dbReference type="Gene3D" id="2.40.50.100">
    <property type="match status" value="1"/>
</dbReference>
<protein>
    <submittedName>
        <fullName evidence="4">Efflux transporter periplasmic adaptor subunit</fullName>
    </submittedName>
</protein>
<name>A0A2A4GFK0_9FLAO</name>
<evidence type="ECO:0000259" key="3">
    <source>
        <dbReference type="Pfam" id="PF25967"/>
    </source>
</evidence>
<dbReference type="Gene3D" id="2.40.30.170">
    <property type="match status" value="1"/>
</dbReference>
<dbReference type="Gene3D" id="1.10.287.470">
    <property type="entry name" value="Helix hairpin bin"/>
    <property type="match status" value="1"/>
</dbReference>
<comment type="caution">
    <text evidence="4">The sequence shown here is derived from an EMBL/GenBank/DDBJ whole genome shotgun (WGS) entry which is preliminary data.</text>
</comment>
<dbReference type="RefSeq" id="WP_097442299.1">
    <property type="nucleotide sequence ID" value="NZ_NBWU01000001.1"/>
</dbReference>
<dbReference type="InterPro" id="IPR058627">
    <property type="entry name" value="MdtA-like_C"/>
</dbReference>
<dbReference type="SUPFAM" id="SSF111369">
    <property type="entry name" value="HlyD-like secretion proteins"/>
    <property type="match status" value="1"/>
</dbReference>
<dbReference type="GO" id="GO:0015562">
    <property type="term" value="F:efflux transmembrane transporter activity"/>
    <property type="evidence" value="ECO:0007669"/>
    <property type="project" value="InterPro"/>
</dbReference>
<dbReference type="NCBIfam" id="TIGR01730">
    <property type="entry name" value="RND_mfp"/>
    <property type="match status" value="1"/>
</dbReference>
<evidence type="ECO:0000313" key="5">
    <source>
        <dbReference type="Proteomes" id="UP000219559"/>
    </source>
</evidence>
<dbReference type="OrthoDB" id="1185083at2"/>
<proteinExistence type="inferred from homology"/>
<accession>A0A2A4GFK0</accession>
<dbReference type="Pfam" id="PF25954">
    <property type="entry name" value="Beta-barrel_RND_2"/>
    <property type="match status" value="1"/>
</dbReference>
<dbReference type="Proteomes" id="UP000219559">
    <property type="component" value="Unassembled WGS sequence"/>
</dbReference>
<reference evidence="4 5" key="1">
    <citation type="submission" date="2017-04" db="EMBL/GenBank/DDBJ databases">
        <title>A new member of the family Flavobacteriaceae isolated from ascidians.</title>
        <authorList>
            <person name="Chen L."/>
        </authorList>
    </citation>
    <scope>NUCLEOTIDE SEQUENCE [LARGE SCALE GENOMIC DNA]</scope>
    <source>
        <strain evidence="4 5">HQA918</strain>
    </source>
</reference>
<organism evidence="4 5">
    <name type="scientific">Sediminicola luteus</name>
    <dbReference type="NCBI Taxonomy" id="319238"/>
    <lineage>
        <taxon>Bacteria</taxon>
        <taxon>Pseudomonadati</taxon>
        <taxon>Bacteroidota</taxon>
        <taxon>Flavobacteriia</taxon>
        <taxon>Flavobacteriales</taxon>
        <taxon>Flavobacteriaceae</taxon>
        <taxon>Sediminicola</taxon>
    </lineage>
</organism>
<evidence type="ECO:0000259" key="2">
    <source>
        <dbReference type="Pfam" id="PF25954"/>
    </source>
</evidence>
<feature type="domain" description="Multidrug resistance protein MdtA-like C-terminal permuted SH3" evidence="3">
    <location>
        <begin position="289"/>
        <end position="350"/>
    </location>
</feature>
<sequence>MRYFTLLACSLLLTLTVGCKEEPKETAQVVRPIKFEKVGLMGGGKKRTFSGTARTNKIINLSFRGQGILTELNIKIGQHVKKGELLGRLDNVQNRLNYETAIATLTSNTSEMNTAKLNLDRNRILYEKGSASLSDFETAKNSYTTAQSGYESAKRTVAIQKDQINYGYLYAPEDGTISAVNVEVDENIGSGKVVGVLNSGVRMEIALGLPESVINQVSEGMKASVSFSTLGDTSFTGTVTELSPAVDANTATYPSRITIDNPADEIKSGMAANVTFNLGAEADHKPLPLVPAQAVGEDSNGNFVFLVNQEGDKATVSKHPVTVGELTSEGFAITQGLSEGQLIATAGLQTLLDGQQVSLDQ</sequence>
<evidence type="ECO:0000256" key="1">
    <source>
        <dbReference type="ARBA" id="ARBA00009477"/>
    </source>
</evidence>
<dbReference type="PANTHER" id="PTHR30469">
    <property type="entry name" value="MULTIDRUG RESISTANCE PROTEIN MDTA"/>
    <property type="match status" value="1"/>
</dbReference>
<dbReference type="AlphaFoldDB" id="A0A2A4GFK0"/>
<feature type="domain" description="CusB-like beta-barrel" evidence="2">
    <location>
        <begin position="208"/>
        <end position="277"/>
    </location>
</feature>
<dbReference type="GO" id="GO:1990281">
    <property type="term" value="C:efflux pump complex"/>
    <property type="evidence" value="ECO:0007669"/>
    <property type="project" value="TreeGrafter"/>
</dbReference>